<evidence type="ECO:0000256" key="1">
    <source>
        <dbReference type="SAM" id="Phobius"/>
    </source>
</evidence>
<dbReference type="Proteomes" id="UP000816034">
    <property type="component" value="Unassembled WGS sequence"/>
</dbReference>
<comment type="caution">
    <text evidence="2">The sequence shown here is derived from an EMBL/GenBank/DDBJ whole genome shotgun (WGS) entry which is preliminary data.</text>
</comment>
<sequence>MFSDQHRQQVSTPLQVATDHVTLDENALFHSLFQMFCSFSNKLFRHFLLHKLMVPFTFILSGCVIGGGISFLFISENSTTASSHSKIRSKGNTFMKSLCVASGALLGLGISNLLCSMYVGLQTWKRASRLLMLDFRDEGAMVERSSRV</sequence>
<feature type="transmembrane region" description="Helical" evidence="1">
    <location>
        <begin position="52"/>
        <end position="74"/>
    </location>
</feature>
<dbReference type="AlphaFoldDB" id="A0AA88GWE6"/>
<keyword evidence="1" id="KW-0472">Membrane</keyword>
<dbReference type="EMBL" id="PYSW02000006">
    <property type="protein sequence ID" value="KAG2391769.1"/>
    <property type="molecule type" value="Genomic_DNA"/>
</dbReference>
<evidence type="ECO:0000313" key="2">
    <source>
        <dbReference type="EMBL" id="KAG2391769.1"/>
    </source>
</evidence>
<protein>
    <submittedName>
        <fullName evidence="2">Uncharacterized protein</fullName>
    </submittedName>
</protein>
<accession>A0AA88GWE6</accession>
<keyword evidence="1" id="KW-0812">Transmembrane</keyword>
<dbReference type="GeneID" id="68105707"/>
<evidence type="ECO:0000313" key="3">
    <source>
        <dbReference type="Proteomes" id="UP000816034"/>
    </source>
</evidence>
<name>A0AA88GWE6_NAELO</name>
<keyword evidence="3" id="KW-1185">Reference proteome</keyword>
<reference evidence="2 3" key="1">
    <citation type="journal article" date="2018" name="BMC Genomics">
        <title>The genome of Naegleria lovaniensis, the basis for a comparative approach to unravel pathogenicity factors of the human pathogenic amoeba N. fowleri.</title>
        <authorList>
            <person name="Liechti N."/>
            <person name="Schurch N."/>
            <person name="Bruggmann R."/>
            <person name="Wittwer M."/>
        </authorList>
    </citation>
    <scope>NUCLEOTIDE SEQUENCE [LARGE SCALE GENOMIC DNA]</scope>
    <source>
        <strain evidence="2 3">ATCC 30569</strain>
    </source>
</reference>
<organism evidence="2 3">
    <name type="scientific">Naegleria lovaniensis</name>
    <name type="common">Amoeba</name>
    <dbReference type="NCBI Taxonomy" id="51637"/>
    <lineage>
        <taxon>Eukaryota</taxon>
        <taxon>Discoba</taxon>
        <taxon>Heterolobosea</taxon>
        <taxon>Tetramitia</taxon>
        <taxon>Eutetramitia</taxon>
        <taxon>Vahlkampfiidae</taxon>
        <taxon>Naegleria</taxon>
    </lineage>
</organism>
<keyword evidence="1" id="KW-1133">Transmembrane helix</keyword>
<feature type="transmembrane region" description="Helical" evidence="1">
    <location>
        <begin position="94"/>
        <end position="121"/>
    </location>
</feature>
<dbReference type="RefSeq" id="XP_044553663.1">
    <property type="nucleotide sequence ID" value="XM_044689110.1"/>
</dbReference>
<gene>
    <name evidence="2" type="ORF">C9374_013254</name>
</gene>
<proteinExistence type="predicted"/>